<accession>A0A1S2LMT2</accession>
<dbReference type="PANTHER" id="PTHR30514">
    <property type="entry name" value="GLUCOKINASE"/>
    <property type="match status" value="1"/>
</dbReference>
<evidence type="ECO:0000313" key="7">
    <source>
        <dbReference type="Proteomes" id="UP000180098"/>
    </source>
</evidence>
<dbReference type="SUPFAM" id="SSF53697">
    <property type="entry name" value="SIS domain"/>
    <property type="match status" value="1"/>
</dbReference>
<dbReference type="Gene3D" id="3.40.50.10490">
    <property type="entry name" value="Glucose-6-phosphate isomerase like protein, domain 1"/>
    <property type="match status" value="1"/>
</dbReference>
<dbReference type="CDD" id="cd05013">
    <property type="entry name" value="SIS_RpiR"/>
    <property type="match status" value="1"/>
</dbReference>
<proteinExistence type="predicted"/>
<dbReference type="PROSITE" id="PS51464">
    <property type="entry name" value="SIS"/>
    <property type="match status" value="1"/>
</dbReference>
<dbReference type="RefSeq" id="WP_071312949.1">
    <property type="nucleotide sequence ID" value="NZ_MLQQ01000013.1"/>
</dbReference>
<dbReference type="GO" id="GO:0003700">
    <property type="term" value="F:DNA-binding transcription factor activity"/>
    <property type="evidence" value="ECO:0007669"/>
    <property type="project" value="InterPro"/>
</dbReference>
<dbReference type="Gene3D" id="1.10.10.10">
    <property type="entry name" value="Winged helix-like DNA-binding domain superfamily/Winged helix DNA-binding domain"/>
    <property type="match status" value="1"/>
</dbReference>
<evidence type="ECO:0000259" key="4">
    <source>
        <dbReference type="PROSITE" id="PS51071"/>
    </source>
</evidence>
<evidence type="ECO:0000256" key="1">
    <source>
        <dbReference type="ARBA" id="ARBA00023015"/>
    </source>
</evidence>
<protein>
    <submittedName>
        <fullName evidence="6">Transcriptional regulator</fullName>
    </submittedName>
</protein>
<dbReference type="OrthoDB" id="2930at2"/>
<dbReference type="Pfam" id="PF01380">
    <property type="entry name" value="SIS"/>
    <property type="match status" value="1"/>
</dbReference>
<keyword evidence="2" id="KW-0238">DNA-binding</keyword>
<dbReference type="PROSITE" id="PS51071">
    <property type="entry name" value="HTH_RPIR"/>
    <property type="match status" value="1"/>
</dbReference>
<organism evidence="6 7">
    <name type="scientific">Anaerobacillus arseniciselenatis</name>
    <dbReference type="NCBI Taxonomy" id="85682"/>
    <lineage>
        <taxon>Bacteria</taxon>
        <taxon>Bacillati</taxon>
        <taxon>Bacillota</taxon>
        <taxon>Bacilli</taxon>
        <taxon>Bacillales</taxon>
        <taxon>Bacillaceae</taxon>
        <taxon>Anaerobacillus</taxon>
    </lineage>
</organism>
<dbReference type="SUPFAM" id="SSF46689">
    <property type="entry name" value="Homeodomain-like"/>
    <property type="match status" value="1"/>
</dbReference>
<dbReference type="InterPro" id="IPR009057">
    <property type="entry name" value="Homeodomain-like_sf"/>
</dbReference>
<dbReference type="EMBL" id="MLQQ01000013">
    <property type="protein sequence ID" value="OIJ13839.1"/>
    <property type="molecule type" value="Genomic_DNA"/>
</dbReference>
<dbReference type="InterPro" id="IPR035472">
    <property type="entry name" value="RpiR-like_SIS"/>
</dbReference>
<name>A0A1S2LMT2_9BACI</name>
<evidence type="ECO:0000256" key="2">
    <source>
        <dbReference type="ARBA" id="ARBA00023125"/>
    </source>
</evidence>
<dbReference type="GO" id="GO:0003677">
    <property type="term" value="F:DNA binding"/>
    <property type="evidence" value="ECO:0007669"/>
    <property type="project" value="UniProtKB-KW"/>
</dbReference>
<keyword evidence="1" id="KW-0805">Transcription regulation</keyword>
<dbReference type="InterPro" id="IPR000281">
    <property type="entry name" value="HTH_RpiR"/>
</dbReference>
<evidence type="ECO:0000259" key="5">
    <source>
        <dbReference type="PROSITE" id="PS51464"/>
    </source>
</evidence>
<keyword evidence="7" id="KW-1185">Reference proteome</keyword>
<comment type="caution">
    <text evidence="6">The sequence shown here is derived from an EMBL/GenBank/DDBJ whole genome shotgun (WGS) entry which is preliminary data.</text>
</comment>
<feature type="domain" description="SIS" evidence="5">
    <location>
        <begin position="124"/>
        <end position="262"/>
    </location>
</feature>
<dbReference type="AlphaFoldDB" id="A0A1S2LMT2"/>
<evidence type="ECO:0000313" key="6">
    <source>
        <dbReference type="EMBL" id="OIJ13839.1"/>
    </source>
</evidence>
<gene>
    <name evidence="6" type="ORF">BKP35_08670</name>
</gene>
<dbReference type="InterPro" id="IPR001347">
    <property type="entry name" value="SIS_dom"/>
</dbReference>
<dbReference type="Pfam" id="PF01418">
    <property type="entry name" value="HTH_6"/>
    <property type="match status" value="1"/>
</dbReference>
<evidence type="ECO:0000256" key="3">
    <source>
        <dbReference type="ARBA" id="ARBA00023163"/>
    </source>
</evidence>
<dbReference type="InterPro" id="IPR046348">
    <property type="entry name" value="SIS_dom_sf"/>
</dbReference>
<keyword evidence="3" id="KW-0804">Transcription</keyword>
<dbReference type="InterPro" id="IPR036388">
    <property type="entry name" value="WH-like_DNA-bd_sf"/>
</dbReference>
<sequence length="284" mass="31860">MDDPILKLKNEISNLTASQRKVADYILKNPMEVAFLTVDQLAGLVGTSTTTIMRLTFSLNYSGYTEFQKGLQELLRNQAAPHTRLEANLKDVSESDLWNRCVENQISNINKTKEIITNETLINVLDLITSSKRVYCTSVKSGLPVAQYLTFGLNRLLGNCELVIADQSDWVDLLLNLDSNDVVIATSFPRYARRIVDFVSQAKESEAKIITITDSYSSPLIKYSDIILPCNSGSLAFHNSPIASMVVADYLISSLAINYPDRTKVRLDKVNDVLTKINYHYHNN</sequence>
<dbReference type="PANTHER" id="PTHR30514:SF18">
    <property type="entry name" value="RPIR-FAMILY TRANSCRIPTIONAL REGULATOR"/>
    <property type="match status" value="1"/>
</dbReference>
<dbReference type="GO" id="GO:0097367">
    <property type="term" value="F:carbohydrate derivative binding"/>
    <property type="evidence" value="ECO:0007669"/>
    <property type="project" value="InterPro"/>
</dbReference>
<dbReference type="InterPro" id="IPR047640">
    <property type="entry name" value="RpiR-like"/>
</dbReference>
<dbReference type="GO" id="GO:1901135">
    <property type="term" value="P:carbohydrate derivative metabolic process"/>
    <property type="evidence" value="ECO:0007669"/>
    <property type="project" value="InterPro"/>
</dbReference>
<feature type="domain" description="HTH rpiR-type" evidence="4">
    <location>
        <begin position="2"/>
        <end position="78"/>
    </location>
</feature>
<reference evidence="6 7" key="1">
    <citation type="submission" date="2016-10" db="EMBL/GenBank/DDBJ databases">
        <title>Draft genome sequences of four alkaliphilic bacteria belonging to the Anaerobacillus genus.</title>
        <authorList>
            <person name="Bassil N.M."/>
            <person name="Lloyd J.R."/>
        </authorList>
    </citation>
    <scope>NUCLEOTIDE SEQUENCE [LARGE SCALE GENOMIC DNA]</scope>
    <source>
        <strain evidence="6 7">DSM 15340</strain>
    </source>
</reference>
<dbReference type="Proteomes" id="UP000180098">
    <property type="component" value="Unassembled WGS sequence"/>
</dbReference>